<gene>
    <name evidence="2" type="ORF">HETIRDRAFT_451710</name>
</gene>
<dbReference type="GeneID" id="20676185"/>
<evidence type="ECO:0000256" key="1">
    <source>
        <dbReference type="SAM" id="MobiDB-lite"/>
    </source>
</evidence>
<proteinExistence type="predicted"/>
<dbReference type="AlphaFoldDB" id="W4K9S5"/>
<dbReference type="KEGG" id="hir:HETIRDRAFT_451710"/>
<accession>W4K9S5</accession>
<organism evidence="2 3">
    <name type="scientific">Heterobasidion irregulare (strain TC 32-1)</name>
    <dbReference type="NCBI Taxonomy" id="747525"/>
    <lineage>
        <taxon>Eukaryota</taxon>
        <taxon>Fungi</taxon>
        <taxon>Dikarya</taxon>
        <taxon>Basidiomycota</taxon>
        <taxon>Agaricomycotina</taxon>
        <taxon>Agaricomycetes</taxon>
        <taxon>Russulales</taxon>
        <taxon>Bondarzewiaceae</taxon>
        <taxon>Heterobasidion</taxon>
        <taxon>Heterobasidion annosum species complex</taxon>
    </lineage>
</organism>
<dbReference type="Proteomes" id="UP000030671">
    <property type="component" value="Unassembled WGS sequence"/>
</dbReference>
<dbReference type="RefSeq" id="XP_009546663.1">
    <property type="nucleotide sequence ID" value="XM_009548368.1"/>
</dbReference>
<sequence length="62" mass="6735">MQPTLGPFEYHSDELKKLGISLSPETTTSTATTISRQHSAAITDPATNPTLITTRREPSKAH</sequence>
<protein>
    <submittedName>
        <fullName evidence="2">Uncharacterized protein</fullName>
    </submittedName>
</protein>
<dbReference type="HOGENOM" id="CLU_2904445_0_0_1"/>
<feature type="compositionally biased region" description="Polar residues" evidence="1">
    <location>
        <begin position="34"/>
        <end position="53"/>
    </location>
</feature>
<dbReference type="InParanoid" id="W4K9S5"/>
<name>W4K9S5_HETIT</name>
<evidence type="ECO:0000313" key="3">
    <source>
        <dbReference type="Proteomes" id="UP000030671"/>
    </source>
</evidence>
<keyword evidence="3" id="KW-1185">Reference proteome</keyword>
<dbReference type="EMBL" id="KI925458">
    <property type="protein sequence ID" value="ETW82100.1"/>
    <property type="molecule type" value="Genomic_DNA"/>
</dbReference>
<feature type="region of interest" description="Disordered" evidence="1">
    <location>
        <begin position="21"/>
        <end position="62"/>
    </location>
</feature>
<evidence type="ECO:0000313" key="2">
    <source>
        <dbReference type="EMBL" id="ETW82100.1"/>
    </source>
</evidence>
<reference evidence="2 3" key="1">
    <citation type="journal article" date="2012" name="New Phytol.">
        <title>Insight into trade-off between wood decay and parasitism from the genome of a fungal forest pathogen.</title>
        <authorList>
            <person name="Olson A."/>
            <person name="Aerts A."/>
            <person name="Asiegbu F."/>
            <person name="Belbahri L."/>
            <person name="Bouzid O."/>
            <person name="Broberg A."/>
            <person name="Canback B."/>
            <person name="Coutinho P.M."/>
            <person name="Cullen D."/>
            <person name="Dalman K."/>
            <person name="Deflorio G."/>
            <person name="van Diepen L.T."/>
            <person name="Dunand C."/>
            <person name="Duplessis S."/>
            <person name="Durling M."/>
            <person name="Gonthier P."/>
            <person name="Grimwood J."/>
            <person name="Fossdal C.G."/>
            <person name="Hansson D."/>
            <person name="Henrissat B."/>
            <person name="Hietala A."/>
            <person name="Himmelstrand K."/>
            <person name="Hoffmeister D."/>
            <person name="Hogberg N."/>
            <person name="James T.Y."/>
            <person name="Karlsson M."/>
            <person name="Kohler A."/>
            <person name="Kues U."/>
            <person name="Lee Y.H."/>
            <person name="Lin Y.C."/>
            <person name="Lind M."/>
            <person name="Lindquist E."/>
            <person name="Lombard V."/>
            <person name="Lucas S."/>
            <person name="Lunden K."/>
            <person name="Morin E."/>
            <person name="Murat C."/>
            <person name="Park J."/>
            <person name="Raffaello T."/>
            <person name="Rouze P."/>
            <person name="Salamov A."/>
            <person name="Schmutz J."/>
            <person name="Solheim H."/>
            <person name="Stahlberg J."/>
            <person name="Velez H."/>
            <person name="de Vries R.P."/>
            <person name="Wiebenga A."/>
            <person name="Woodward S."/>
            <person name="Yakovlev I."/>
            <person name="Garbelotto M."/>
            <person name="Martin F."/>
            <person name="Grigoriev I.V."/>
            <person name="Stenlid J."/>
        </authorList>
    </citation>
    <scope>NUCLEOTIDE SEQUENCE [LARGE SCALE GENOMIC DNA]</scope>
    <source>
        <strain evidence="2 3">TC 32-1</strain>
    </source>
</reference>